<feature type="transmembrane region" description="Helical" evidence="1">
    <location>
        <begin position="195"/>
        <end position="218"/>
    </location>
</feature>
<dbReference type="PANTHER" id="PTHR40076">
    <property type="entry name" value="MEMBRANE PROTEIN-RELATED"/>
    <property type="match status" value="1"/>
</dbReference>
<keyword evidence="3" id="KW-1185">Reference proteome</keyword>
<reference evidence="2 3" key="1">
    <citation type="journal article" date="2015" name="Genome Announc.">
        <title>Expanding the biotechnology potential of lactobacilli through comparative genomics of 213 strains and associated genera.</title>
        <authorList>
            <person name="Sun Z."/>
            <person name="Harris H.M."/>
            <person name="McCann A."/>
            <person name="Guo C."/>
            <person name="Argimon S."/>
            <person name="Zhang W."/>
            <person name="Yang X."/>
            <person name="Jeffery I.B."/>
            <person name="Cooney J.C."/>
            <person name="Kagawa T.F."/>
            <person name="Liu W."/>
            <person name="Song Y."/>
            <person name="Salvetti E."/>
            <person name="Wrobel A."/>
            <person name="Rasinkangas P."/>
            <person name="Parkhill J."/>
            <person name="Rea M.C."/>
            <person name="O'Sullivan O."/>
            <person name="Ritari J."/>
            <person name="Douillard F.P."/>
            <person name="Paul Ross R."/>
            <person name="Yang R."/>
            <person name="Briner A.E."/>
            <person name="Felis G.E."/>
            <person name="de Vos W.M."/>
            <person name="Barrangou R."/>
            <person name="Klaenhammer T.R."/>
            <person name="Caufield P.W."/>
            <person name="Cui Y."/>
            <person name="Zhang H."/>
            <person name="O'Toole P.W."/>
        </authorList>
    </citation>
    <scope>NUCLEOTIDE SEQUENCE [LARGE SCALE GENOMIC DNA]</scope>
    <source>
        <strain evidence="2 3">JCM 15530</strain>
    </source>
</reference>
<keyword evidence="1" id="KW-0472">Membrane</keyword>
<dbReference type="Proteomes" id="UP000050911">
    <property type="component" value="Unassembled WGS sequence"/>
</dbReference>
<feature type="transmembrane region" description="Helical" evidence="1">
    <location>
        <begin position="83"/>
        <end position="100"/>
    </location>
</feature>
<comment type="caution">
    <text evidence="2">The sequence shown here is derived from an EMBL/GenBank/DDBJ whole genome shotgun (WGS) entry which is preliminary data.</text>
</comment>
<proteinExistence type="predicted"/>
<dbReference type="EMBL" id="AZCX01000005">
    <property type="protein sequence ID" value="KRK47925.1"/>
    <property type="molecule type" value="Genomic_DNA"/>
</dbReference>
<feature type="transmembrane region" description="Helical" evidence="1">
    <location>
        <begin position="40"/>
        <end position="63"/>
    </location>
</feature>
<dbReference type="PATRIC" id="fig|1302272.5.peg.2178"/>
<keyword evidence="1" id="KW-0812">Transmembrane</keyword>
<sequence>MIVLVSSLSKVAPGLLGAKGEQMTFSELKRQARESLNQHFLYYVILFLPTLILQIATGTFYAMSENNINYSYPDYTVNWSVTILAWAASLLLTGVMFVLIDHGRHLRNYEQPVSRSFTIFNRGDYFIGTIGLSVLMFIYTFLWSLLLLIPGIIKALSYSQAYYIYRDHLDQGTKISLNQAITESRQMMVGHKWEYFFLNLSFLGWYIACIFVLPAIWVMPYAQQTLANYYVVLSAPAKDDQQDDLMTIAK</sequence>
<name>A0A0R1HMB8_9LACO</name>
<gene>
    <name evidence="2" type="ORF">FC96_GL002130</name>
</gene>
<evidence type="ECO:0000313" key="2">
    <source>
        <dbReference type="EMBL" id="KRK47925.1"/>
    </source>
</evidence>
<keyword evidence="1" id="KW-1133">Transmembrane helix</keyword>
<dbReference type="PANTHER" id="PTHR40076:SF1">
    <property type="entry name" value="MEMBRANE PROTEIN"/>
    <property type="match status" value="1"/>
</dbReference>
<organism evidence="2 3">
    <name type="scientific">Secundilactobacillus kimchicus JCM 15530</name>
    <dbReference type="NCBI Taxonomy" id="1302272"/>
    <lineage>
        <taxon>Bacteria</taxon>
        <taxon>Bacillati</taxon>
        <taxon>Bacillota</taxon>
        <taxon>Bacilli</taxon>
        <taxon>Lactobacillales</taxon>
        <taxon>Lactobacillaceae</taxon>
        <taxon>Secundilactobacillus</taxon>
    </lineage>
</organism>
<dbReference type="Pfam" id="PF06161">
    <property type="entry name" value="DUF975"/>
    <property type="match status" value="1"/>
</dbReference>
<dbReference type="STRING" id="1302272.FC96_GL002130"/>
<dbReference type="OrthoDB" id="9784844at2"/>
<evidence type="ECO:0000313" key="3">
    <source>
        <dbReference type="Proteomes" id="UP000050911"/>
    </source>
</evidence>
<protein>
    <submittedName>
        <fullName evidence="2">Integral membrane protein</fullName>
    </submittedName>
</protein>
<dbReference type="AlphaFoldDB" id="A0A0R1HMB8"/>
<accession>A0A0R1HMB8</accession>
<dbReference type="InterPro" id="IPR010380">
    <property type="entry name" value="DUF975"/>
</dbReference>
<feature type="transmembrane region" description="Helical" evidence="1">
    <location>
        <begin position="125"/>
        <end position="153"/>
    </location>
</feature>
<evidence type="ECO:0000256" key="1">
    <source>
        <dbReference type="SAM" id="Phobius"/>
    </source>
</evidence>